<reference evidence="2 3" key="1">
    <citation type="submission" date="2022-07" db="EMBL/GenBank/DDBJ databases">
        <title>Methylomonas rivi sp. nov., Methylomonas rosea sp. nov., Methylomonas aureus sp. nov. and Methylomonas subterranea sp. nov., four novel methanotrophs isolated from a freshwater creek and the deep terrestrial subsurface.</title>
        <authorList>
            <person name="Abin C."/>
            <person name="Sankaranarayanan K."/>
            <person name="Garner C."/>
            <person name="Sindelar R."/>
            <person name="Kotary K."/>
            <person name="Garner R."/>
            <person name="Barclay S."/>
            <person name="Lawson P."/>
            <person name="Krumholz L."/>
        </authorList>
    </citation>
    <scope>NUCLEOTIDE SEQUENCE [LARGE SCALE GENOMIC DNA]</scope>
    <source>
        <strain evidence="2 3">SURF-1</strain>
    </source>
</reference>
<dbReference type="Proteomes" id="UP001524569">
    <property type="component" value="Unassembled WGS sequence"/>
</dbReference>
<protein>
    <submittedName>
        <fullName evidence="2">Uncharacterized protein</fullName>
    </submittedName>
</protein>
<dbReference type="EMBL" id="JANIBM010000032">
    <property type="protein sequence ID" value="MCQ8182976.1"/>
    <property type="molecule type" value="Genomic_DNA"/>
</dbReference>
<sequence>MTYMNIGSATTNHVRSNGMVNTPTIAKPQQQQAQVQQITQVVHSPSSDGGKGRIIDVHA</sequence>
<evidence type="ECO:0000313" key="3">
    <source>
        <dbReference type="Proteomes" id="UP001524569"/>
    </source>
</evidence>
<feature type="compositionally biased region" description="Basic and acidic residues" evidence="1">
    <location>
        <begin position="50"/>
        <end position="59"/>
    </location>
</feature>
<keyword evidence="3" id="KW-1185">Reference proteome</keyword>
<dbReference type="RefSeq" id="WP_140911825.1">
    <property type="nucleotide sequence ID" value="NZ_JANIBM010000032.1"/>
</dbReference>
<evidence type="ECO:0000313" key="2">
    <source>
        <dbReference type="EMBL" id="MCQ8182976.1"/>
    </source>
</evidence>
<name>A0ABT1UNJ9_9GAMM</name>
<gene>
    <name evidence="2" type="ORF">NP603_17780</name>
</gene>
<accession>A0ABT1UNJ9</accession>
<organism evidence="2 3">
    <name type="scientific">Methylomonas aurea</name>
    <dbReference type="NCBI Taxonomy" id="2952224"/>
    <lineage>
        <taxon>Bacteria</taxon>
        <taxon>Pseudomonadati</taxon>
        <taxon>Pseudomonadota</taxon>
        <taxon>Gammaproteobacteria</taxon>
        <taxon>Methylococcales</taxon>
        <taxon>Methylococcaceae</taxon>
        <taxon>Methylomonas</taxon>
    </lineage>
</organism>
<evidence type="ECO:0000256" key="1">
    <source>
        <dbReference type="SAM" id="MobiDB-lite"/>
    </source>
</evidence>
<feature type="region of interest" description="Disordered" evidence="1">
    <location>
        <begin position="1"/>
        <end position="21"/>
    </location>
</feature>
<comment type="caution">
    <text evidence="2">The sequence shown here is derived from an EMBL/GenBank/DDBJ whole genome shotgun (WGS) entry which is preliminary data.</text>
</comment>
<proteinExistence type="predicted"/>
<feature type="region of interest" description="Disordered" evidence="1">
    <location>
        <begin position="40"/>
        <end position="59"/>
    </location>
</feature>